<dbReference type="GO" id="GO:0004622">
    <property type="term" value="F:phosphatidylcholine lysophospholipase activity"/>
    <property type="evidence" value="ECO:0007669"/>
    <property type="project" value="TreeGrafter"/>
</dbReference>
<accession>A0A857DKX1</accession>
<reference evidence="2 3" key="1">
    <citation type="submission" date="2019-12" db="EMBL/GenBank/DDBJ databases">
        <title>Sequence classification of anaerobic respiratory reductive dehalogenases: First we see many, then we see few.</title>
        <authorList>
            <person name="Molenda O."/>
            <person name="Puentes Jacome L.A."/>
            <person name="Cao X."/>
            <person name="Nesbo C.L."/>
            <person name="Tang S."/>
            <person name="Morson N."/>
            <person name="Patron J."/>
            <person name="Lomheim L."/>
            <person name="Wishart D.S."/>
            <person name="Edwards E.A."/>
        </authorList>
    </citation>
    <scope>NUCLEOTIDE SEQUENCE [LARGE SCALE GENOMIC DNA]</scope>
    <source>
        <strain evidence="2 3">12DCA</strain>
    </source>
</reference>
<dbReference type="SUPFAM" id="SSF52266">
    <property type="entry name" value="SGNH hydrolase"/>
    <property type="match status" value="1"/>
</dbReference>
<organism evidence="2 3">
    <name type="scientific">Dehalobacter restrictus</name>
    <dbReference type="NCBI Taxonomy" id="55583"/>
    <lineage>
        <taxon>Bacteria</taxon>
        <taxon>Bacillati</taxon>
        <taxon>Bacillota</taxon>
        <taxon>Clostridia</taxon>
        <taxon>Eubacteriales</taxon>
        <taxon>Desulfitobacteriaceae</taxon>
        <taxon>Dehalobacter</taxon>
    </lineage>
</organism>
<dbReference type="EMBL" id="CP046996">
    <property type="protein sequence ID" value="QHA01371.1"/>
    <property type="molecule type" value="Genomic_DNA"/>
</dbReference>
<evidence type="ECO:0000313" key="2">
    <source>
        <dbReference type="EMBL" id="QHA01371.1"/>
    </source>
</evidence>
<dbReference type="AlphaFoldDB" id="A0A857DKX1"/>
<protein>
    <submittedName>
        <fullName evidence="2">SGNH/GDSL hydrolase family protein</fullName>
    </submittedName>
</protein>
<sequence>MDNNQSELKENYTFLIVGDSISKGVIYNEDQGKYSLLDRNYVSLVQNSLKGMVYNAAKFGNTIKKGIERLNRDVSKTRPDIVLIEFGGNDCDFDWMQIASDPMAEHEPKTDFNAFGKMLTDTIISLKNNNIIPVLMTLPPLDADRYFKWISKNSNEIGKNILIWLGSVTKIYWWQERYNSMIVNIAEETKTKWIDVRGAFLKTPDFTQLLCIDGIHPNEDGHKVIAQKVTEYLRQNYNFLLKDSSADSLS</sequence>
<dbReference type="InterPro" id="IPR013830">
    <property type="entry name" value="SGNH_hydro"/>
</dbReference>
<dbReference type="PANTHER" id="PTHR30383">
    <property type="entry name" value="THIOESTERASE 1/PROTEASE 1/LYSOPHOSPHOLIPASE L1"/>
    <property type="match status" value="1"/>
</dbReference>
<evidence type="ECO:0000259" key="1">
    <source>
        <dbReference type="Pfam" id="PF13472"/>
    </source>
</evidence>
<dbReference type="PANTHER" id="PTHR30383:SF5">
    <property type="entry name" value="SGNH HYDROLASE-TYPE ESTERASE DOMAIN-CONTAINING PROTEIN"/>
    <property type="match status" value="1"/>
</dbReference>
<feature type="domain" description="SGNH hydrolase-type esterase" evidence="1">
    <location>
        <begin position="17"/>
        <end position="224"/>
    </location>
</feature>
<evidence type="ECO:0000313" key="3">
    <source>
        <dbReference type="Proteomes" id="UP000430508"/>
    </source>
</evidence>
<dbReference type="Gene3D" id="3.40.50.1110">
    <property type="entry name" value="SGNH hydrolase"/>
    <property type="match status" value="1"/>
</dbReference>
<dbReference type="Proteomes" id="UP000430508">
    <property type="component" value="Chromosome"/>
</dbReference>
<gene>
    <name evidence="2" type="ORF">GQ588_12330</name>
</gene>
<proteinExistence type="predicted"/>
<dbReference type="InterPro" id="IPR051532">
    <property type="entry name" value="Ester_Hydrolysis_Enzymes"/>
</dbReference>
<name>A0A857DKX1_9FIRM</name>
<dbReference type="Pfam" id="PF13472">
    <property type="entry name" value="Lipase_GDSL_2"/>
    <property type="match status" value="1"/>
</dbReference>
<dbReference type="RefSeq" id="WP_015043742.1">
    <property type="nucleotide sequence ID" value="NZ_CP046996.1"/>
</dbReference>
<dbReference type="InterPro" id="IPR036514">
    <property type="entry name" value="SGNH_hydro_sf"/>
</dbReference>
<keyword evidence="2" id="KW-0378">Hydrolase</keyword>